<keyword evidence="1" id="KW-0175">Coiled coil</keyword>
<keyword evidence="5" id="KW-1185">Reference proteome</keyword>
<dbReference type="KEGG" id="bpg:Bathy16g01200"/>
<feature type="region of interest" description="Disordered" evidence="2">
    <location>
        <begin position="11"/>
        <end position="124"/>
    </location>
</feature>
<dbReference type="PROSITE" id="PS51141">
    <property type="entry name" value="ZF_SBP"/>
    <property type="match status" value="1"/>
</dbReference>
<feature type="domain" description="SBP-type" evidence="3">
    <location>
        <begin position="411"/>
        <end position="492"/>
    </location>
</feature>
<feature type="compositionally biased region" description="Basic residues" evidence="2">
    <location>
        <begin position="538"/>
        <end position="549"/>
    </location>
</feature>
<feature type="compositionally biased region" description="Basic and acidic residues" evidence="2">
    <location>
        <begin position="19"/>
        <end position="31"/>
    </location>
</feature>
<dbReference type="GeneID" id="19011234"/>
<feature type="compositionally biased region" description="Acidic residues" evidence="2">
    <location>
        <begin position="36"/>
        <end position="45"/>
    </location>
</feature>
<dbReference type="Proteomes" id="UP000198341">
    <property type="component" value="Chromosome 16"/>
</dbReference>
<sequence length="589" mass="66362">MLKEAIKAVAAARKKKKGREIAEKSIAEKKSTTTSEESDVDDDDSLPSSISDEEDKNKNKNKEAKKRGRSSTDSGETFETTTTGTNNNGTSEDSDEDGEKKEKNRKRRMRRKGSPTDTDDEEEAYVRELSTQQQRLKKVKRTNMIDTNTAMMTALGGGAVPAAQVAPIAVPQLTLDQIQQLLAQQQLMQMQNLQQQFVLQQQELMRNPPKDFMSALQFLQQQQVQAMYNFNNSGANAASAAVMLNQATSGSLPPSLLNSLSSAMNGGNIGNNALAPLIQEELQLKLKQQQMKEYRKELKKKEKLLEKQKKYPYANESFKSIMSQQLEGSMDQQMEEDEEGDEERARATVSVQRQSDDSGRIAPKAGASGIGVPTQSAATTTTTITPSLKEQREILNAKNANHKEASQFVSGRACGVQGCELLCEKSRSLVGVVQQCCEMHKREDSFNLKEREGVFRWCFYCHRPQKIEEFSSSSKSICKEKFALRKQRRKLASQKQKLLAEASKTQIAMQQYVTVEHLQQQQQQQQQQLIEMMQSKQAKSKSSKKKEKRPRTSEEKEAMRALCDILADEERRESEEKQRAEKESSQEDA</sequence>
<feature type="compositionally biased region" description="Basic and acidic residues" evidence="2">
    <location>
        <begin position="568"/>
        <end position="589"/>
    </location>
</feature>
<feature type="compositionally biased region" description="Basic and acidic residues" evidence="2">
    <location>
        <begin position="550"/>
        <end position="559"/>
    </location>
</feature>
<dbReference type="EMBL" id="FO082263">
    <property type="protein sequence ID" value="CCO20128.1"/>
    <property type="molecule type" value="Genomic_DNA"/>
</dbReference>
<protein>
    <recommendedName>
        <fullName evidence="3">SBP-type domain-containing protein</fullName>
    </recommendedName>
</protein>
<evidence type="ECO:0000256" key="1">
    <source>
        <dbReference type="SAM" id="Coils"/>
    </source>
</evidence>
<evidence type="ECO:0000256" key="2">
    <source>
        <dbReference type="SAM" id="MobiDB-lite"/>
    </source>
</evidence>
<feature type="region of interest" description="Disordered" evidence="2">
    <location>
        <begin position="327"/>
        <end position="381"/>
    </location>
</feature>
<feature type="compositionally biased region" description="Acidic residues" evidence="2">
    <location>
        <begin position="333"/>
        <end position="342"/>
    </location>
</feature>
<reference evidence="4 5" key="1">
    <citation type="submission" date="2011-10" db="EMBL/GenBank/DDBJ databases">
        <authorList>
            <person name="Genoscope - CEA"/>
        </authorList>
    </citation>
    <scope>NUCLEOTIDE SEQUENCE [LARGE SCALE GENOMIC DNA]</scope>
    <source>
        <strain evidence="4 5">RCC 1105</strain>
    </source>
</reference>
<dbReference type="GO" id="GO:0003677">
    <property type="term" value="F:DNA binding"/>
    <property type="evidence" value="ECO:0007669"/>
    <property type="project" value="InterPro"/>
</dbReference>
<dbReference type="InterPro" id="IPR004333">
    <property type="entry name" value="SBP_dom"/>
</dbReference>
<feature type="coiled-coil region" evidence="1">
    <location>
        <begin position="277"/>
        <end position="311"/>
    </location>
</feature>
<gene>
    <name evidence="4" type="ordered locus">Bathy16g01200</name>
</gene>
<organism evidence="4 5">
    <name type="scientific">Bathycoccus prasinos</name>
    <dbReference type="NCBI Taxonomy" id="41875"/>
    <lineage>
        <taxon>Eukaryota</taxon>
        <taxon>Viridiplantae</taxon>
        <taxon>Chlorophyta</taxon>
        <taxon>Mamiellophyceae</taxon>
        <taxon>Mamiellales</taxon>
        <taxon>Bathycoccaceae</taxon>
        <taxon>Bathycoccus</taxon>
    </lineage>
</organism>
<proteinExistence type="predicted"/>
<evidence type="ECO:0000313" key="5">
    <source>
        <dbReference type="Proteomes" id="UP000198341"/>
    </source>
</evidence>
<name>K8FD50_9CHLO</name>
<feature type="region of interest" description="Disordered" evidence="2">
    <location>
        <begin position="526"/>
        <end position="589"/>
    </location>
</feature>
<evidence type="ECO:0000313" key="4">
    <source>
        <dbReference type="EMBL" id="CCO20128.1"/>
    </source>
</evidence>
<feature type="compositionally biased region" description="Basic residues" evidence="2">
    <location>
        <begin position="103"/>
        <end position="113"/>
    </location>
</feature>
<accession>K8FD50</accession>
<feature type="compositionally biased region" description="Low complexity" evidence="2">
    <location>
        <begin position="71"/>
        <end position="91"/>
    </location>
</feature>
<dbReference type="AlphaFoldDB" id="K8FD50"/>
<feature type="compositionally biased region" description="Low complexity" evidence="2">
    <location>
        <begin position="526"/>
        <end position="537"/>
    </location>
</feature>
<dbReference type="RefSeq" id="XP_007508511.1">
    <property type="nucleotide sequence ID" value="XM_007508449.1"/>
</dbReference>
<evidence type="ECO:0000259" key="3">
    <source>
        <dbReference type="PROSITE" id="PS51141"/>
    </source>
</evidence>